<dbReference type="PANTHER" id="PTHR12302">
    <property type="entry name" value="EBNA2 BINDING PROTEIN P100"/>
    <property type="match status" value="1"/>
</dbReference>
<dbReference type="Proteomes" id="UP000035514">
    <property type="component" value="Unassembled WGS sequence"/>
</dbReference>
<reference evidence="2 3" key="1">
    <citation type="submission" date="2014-01" db="EMBL/GenBank/DDBJ databases">
        <title>Development of a Comparative Genomic Fingerprinting Assay for High Resolution Genotyping of Arcobacter butzleri.</title>
        <authorList>
            <person name="Webb A.L."/>
            <person name="Inglis G.D."/>
            <person name="Kruczkiewicz P."/>
            <person name="Selinger L.B."/>
            <person name="Taboada E.N."/>
        </authorList>
    </citation>
    <scope>NUCLEOTIDE SEQUENCE [LARGE SCALE GENOMIC DNA]</scope>
    <source>
        <strain evidence="2 3">L348</strain>
    </source>
</reference>
<sequence length="156" mass="18299">MFIKKISTLIFIGLLSYLQADVLKGKVVGISDGDTIKILTQDDKLYKIRLNDIDAPEKSQAFGNKSKENLSNYIFGRYVTVEYKNIDRYQRILGTVYYQGEDINIQQVKDGFAWVYKQYSNKIEYYKAEVEAKATKRGLWMDNNPIEPWNYRKKNK</sequence>
<gene>
    <name evidence="2" type="ORF">AA20_02235</name>
</gene>
<dbReference type="GO" id="GO:0003676">
    <property type="term" value="F:nucleic acid binding"/>
    <property type="evidence" value="ECO:0007669"/>
    <property type="project" value="InterPro"/>
</dbReference>
<evidence type="ECO:0000259" key="1">
    <source>
        <dbReference type="PROSITE" id="PS50830"/>
    </source>
</evidence>
<dbReference type="PANTHER" id="PTHR12302:SF26">
    <property type="entry name" value="BLR1266 PROTEIN"/>
    <property type="match status" value="1"/>
</dbReference>
<accession>A0A0G9K5X1</accession>
<dbReference type="PROSITE" id="PS01284">
    <property type="entry name" value="TNASE_2"/>
    <property type="match status" value="1"/>
</dbReference>
<dbReference type="PROSITE" id="PS50830">
    <property type="entry name" value="TNASE_3"/>
    <property type="match status" value="1"/>
</dbReference>
<dbReference type="PATRIC" id="fig|1447256.3.peg.432"/>
<dbReference type="InterPro" id="IPR016071">
    <property type="entry name" value="Staphylococal_nuclease_OB-fold"/>
</dbReference>
<dbReference type="InterPro" id="IPR035437">
    <property type="entry name" value="SNase_OB-fold_sf"/>
</dbReference>
<comment type="caution">
    <text evidence="2">The sequence shown here is derived from an EMBL/GenBank/DDBJ whole genome shotgun (WGS) entry which is preliminary data.</text>
</comment>
<evidence type="ECO:0000313" key="3">
    <source>
        <dbReference type="Proteomes" id="UP000035514"/>
    </source>
</evidence>
<dbReference type="AlphaFoldDB" id="A0A0G9K5X1"/>
<evidence type="ECO:0000313" key="2">
    <source>
        <dbReference type="EMBL" id="KLE01861.1"/>
    </source>
</evidence>
<dbReference type="SUPFAM" id="SSF50199">
    <property type="entry name" value="Staphylococcal nuclease"/>
    <property type="match status" value="1"/>
</dbReference>
<dbReference type="Gene3D" id="2.40.50.90">
    <property type="match status" value="1"/>
</dbReference>
<dbReference type="PROSITE" id="PS01123">
    <property type="entry name" value="TNASE_1"/>
    <property type="match status" value="1"/>
</dbReference>
<organism evidence="2 3">
    <name type="scientific">Aliarcobacter butzleri L348</name>
    <dbReference type="NCBI Taxonomy" id="1447256"/>
    <lineage>
        <taxon>Bacteria</taxon>
        <taxon>Pseudomonadati</taxon>
        <taxon>Campylobacterota</taxon>
        <taxon>Epsilonproteobacteria</taxon>
        <taxon>Campylobacterales</taxon>
        <taxon>Arcobacteraceae</taxon>
        <taxon>Aliarcobacter</taxon>
    </lineage>
</organism>
<dbReference type="RefSeq" id="WP_046996223.1">
    <property type="nucleotide sequence ID" value="NZ_JAIQ01000051.1"/>
</dbReference>
<dbReference type="InterPro" id="IPR002071">
    <property type="entry name" value="Thermonucl_AS"/>
</dbReference>
<dbReference type="SMART" id="SM00318">
    <property type="entry name" value="SNc"/>
    <property type="match status" value="1"/>
</dbReference>
<proteinExistence type="predicted"/>
<dbReference type="GO" id="GO:0004518">
    <property type="term" value="F:nuclease activity"/>
    <property type="evidence" value="ECO:0007669"/>
    <property type="project" value="InterPro"/>
</dbReference>
<feature type="domain" description="TNase-like" evidence="1">
    <location>
        <begin position="21"/>
        <end position="142"/>
    </location>
</feature>
<dbReference type="EMBL" id="JAIQ01000051">
    <property type="protein sequence ID" value="KLE01861.1"/>
    <property type="molecule type" value="Genomic_DNA"/>
</dbReference>
<dbReference type="Pfam" id="PF00565">
    <property type="entry name" value="SNase"/>
    <property type="match status" value="1"/>
</dbReference>
<name>A0A0G9K5X1_9BACT</name>
<protein>
    <recommendedName>
        <fullName evidence="1">TNase-like domain-containing protein</fullName>
    </recommendedName>
</protein>